<evidence type="ECO:0000256" key="4">
    <source>
        <dbReference type="ARBA" id="ARBA00022989"/>
    </source>
</evidence>
<evidence type="ECO:0000256" key="2">
    <source>
        <dbReference type="ARBA" id="ARBA00022475"/>
    </source>
</evidence>
<dbReference type="InterPro" id="IPR002797">
    <property type="entry name" value="Polysacc_synth"/>
</dbReference>
<keyword evidence="4 6" id="KW-1133">Transmembrane helix</keyword>
<dbReference type="PANTHER" id="PTHR30250:SF26">
    <property type="entry name" value="PSMA PROTEIN"/>
    <property type="match status" value="1"/>
</dbReference>
<evidence type="ECO:0000313" key="8">
    <source>
        <dbReference type="Proteomes" id="UP001596084"/>
    </source>
</evidence>
<evidence type="ECO:0000256" key="5">
    <source>
        <dbReference type="ARBA" id="ARBA00023136"/>
    </source>
</evidence>
<keyword evidence="2" id="KW-1003">Cell membrane</keyword>
<comment type="caution">
    <text evidence="7">The sequence shown here is derived from an EMBL/GenBank/DDBJ whole genome shotgun (WGS) entry which is preliminary data.</text>
</comment>
<dbReference type="Proteomes" id="UP001596084">
    <property type="component" value="Unassembled WGS sequence"/>
</dbReference>
<feature type="transmembrane region" description="Helical" evidence="6">
    <location>
        <begin position="410"/>
        <end position="427"/>
    </location>
</feature>
<name>A0ABW0Q778_9BURK</name>
<feature type="transmembrane region" description="Helical" evidence="6">
    <location>
        <begin position="447"/>
        <end position="468"/>
    </location>
</feature>
<feature type="transmembrane region" description="Helical" evidence="6">
    <location>
        <begin position="96"/>
        <end position="120"/>
    </location>
</feature>
<feature type="transmembrane region" description="Helical" evidence="6">
    <location>
        <begin position="234"/>
        <end position="251"/>
    </location>
</feature>
<evidence type="ECO:0000256" key="3">
    <source>
        <dbReference type="ARBA" id="ARBA00022692"/>
    </source>
</evidence>
<evidence type="ECO:0000313" key="7">
    <source>
        <dbReference type="EMBL" id="MFC5520588.1"/>
    </source>
</evidence>
<feature type="transmembrane region" description="Helical" evidence="6">
    <location>
        <begin position="314"/>
        <end position="334"/>
    </location>
</feature>
<feature type="transmembrane region" description="Helical" evidence="6">
    <location>
        <begin position="162"/>
        <end position="185"/>
    </location>
</feature>
<organism evidence="7 8">
    <name type="scientific">Polaromonas jejuensis</name>
    <dbReference type="NCBI Taxonomy" id="457502"/>
    <lineage>
        <taxon>Bacteria</taxon>
        <taxon>Pseudomonadati</taxon>
        <taxon>Pseudomonadota</taxon>
        <taxon>Betaproteobacteria</taxon>
        <taxon>Burkholderiales</taxon>
        <taxon>Comamonadaceae</taxon>
        <taxon>Polaromonas</taxon>
    </lineage>
</organism>
<evidence type="ECO:0000256" key="1">
    <source>
        <dbReference type="ARBA" id="ARBA00004651"/>
    </source>
</evidence>
<dbReference type="PANTHER" id="PTHR30250">
    <property type="entry name" value="PST FAMILY PREDICTED COLANIC ACID TRANSPORTER"/>
    <property type="match status" value="1"/>
</dbReference>
<dbReference type="InterPro" id="IPR050833">
    <property type="entry name" value="Poly_Biosynth_Transport"/>
</dbReference>
<sequence>MESSDAISMSLKKNIFANYVSQIYVTLVGVVMLPLYVKYMGAEAYGLVGFFAMLQVWFQLLDMGLTPTMARETARFNGGACSALELRRLLRTLEGIFLGVALLGAGAMWASAGGIAKQWLKVQQLPLVEVEHALQLMAIIVALRWVSGLYRGAINGFEKQVWLSSFNSAVATARFVLVIPFFIWVGSSPGLFFGFQLVIAVFELVWLVGKTYAIFPKAVQGASTPWAWQPLRRVLRFSLGIAFTSSVWVLVTQTDKLILSKFLPLTDYGYFTLAVLVAGGVLTISSPISAALMPRLVKLNAEHDEAGLIQLYRNATQLVAVIALPVCTMLAFFSEQVLWAWTGDAALAGKAAPVLTLYVIGNGILVLAAFPYYLQYAKGDLTLHMIGNAIFVLLLIPSLIWASWRYGATGAGWAWLGSNAVAFALWLPMVHARFCKGLHIQWLLRDIAPIAISSIAFGVTSQWLFAWPTQRGPIALQIGALGVLALLVASLSTSWVRKKISNQCRNHYAAQK</sequence>
<keyword evidence="5 6" id="KW-0472">Membrane</keyword>
<feature type="transmembrane region" description="Helical" evidence="6">
    <location>
        <begin position="42"/>
        <end position="61"/>
    </location>
</feature>
<gene>
    <name evidence="7" type="ORF">ACFPP7_06620</name>
</gene>
<keyword evidence="8" id="KW-1185">Reference proteome</keyword>
<keyword evidence="3 6" id="KW-0812">Transmembrane</keyword>
<feature type="transmembrane region" description="Helical" evidence="6">
    <location>
        <begin position="354"/>
        <end position="374"/>
    </location>
</feature>
<dbReference type="EMBL" id="JBHSMX010000011">
    <property type="protein sequence ID" value="MFC5520588.1"/>
    <property type="molecule type" value="Genomic_DNA"/>
</dbReference>
<evidence type="ECO:0000256" key="6">
    <source>
        <dbReference type="SAM" id="Phobius"/>
    </source>
</evidence>
<feature type="transmembrane region" description="Helical" evidence="6">
    <location>
        <begin position="271"/>
        <end position="293"/>
    </location>
</feature>
<comment type="subcellular location">
    <subcellularLocation>
        <location evidence="1">Cell membrane</location>
        <topology evidence="1">Multi-pass membrane protein</topology>
    </subcellularLocation>
</comment>
<feature type="transmembrane region" description="Helical" evidence="6">
    <location>
        <begin position="191"/>
        <end position="213"/>
    </location>
</feature>
<accession>A0ABW0Q778</accession>
<feature type="transmembrane region" description="Helical" evidence="6">
    <location>
        <begin position="16"/>
        <end position="36"/>
    </location>
</feature>
<reference evidence="8" key="1">
    <citation type="journal article" date="2019" name="Int. J. Syst. Evol. Microbiol.">
        <title>The Global Catalogue of Microorganisms (GCM) 10K type strain sequencing project: providing services to taxonomists for standard genome sequencing and annotation.</title>
        <authorList>
            <consortium name="The Broad Institute Genomics Platform"/>
            <consortium name="The Broad Institute Genome Sequencing Center for Infectious Disease"/>
            <person name="Wu L."/>
            <person name="Ma J."/>
        </authorList>
    </citation>
    <scope>NUCLEOTIDE SEQUENCE [LARGE SCALE GENOMIC DNA]</scope>
    <source>
        <strain evidence="8">CGMCC 4.7277</strain>
    </source>
</reference>
<feature type="transmembrane region" description="Helical" evidence="6">
    <location>
        <begin position="386"/>
        <end position="404"/>
    </location>
</feature>
<feature type="transmembrane region" description="Helical" evidence="6">
    <location>
        <begin position="474"/>
        <end position="496"/>
    </location>
</feature>
<protein>
    <submittedName>
        <fullName evidence="7">Oligosaccharide flippase family protein</fullName>
    </submittedName>
</protein>
<proteinExistence type="predicted"/>
<dbReference type="Pfam" id="PF01943">
    <property type="entry name" value="Polysacc_synt"/>
    <property type="match status" value="1"/>
</dbReference>